<dbReference type="GO" id="GO:0005524">
    <property type="term" value="F:ATP binding"/>
    <property type="evidence" value="ECO:0007669"/>
    <property type="project" value="UniProtKB-KW"/>
</dbReference>
<keyword evidence="5" id="KW-0808">Transferase</keyword>
<evidence type="ECO:0000256" key="12">
    <source>
        <dbReference type="ARBA" id="ARBA00049494"/>
    </source>
</evidence>
<evidence type="ECO:0000256" key="2">
    <source>
        <dbReference type="ARBA" id="ARBA00012393"/>
    </source>
</evidence>
<organism evidence="14 15">
    <name type="scientific">Syncephalis pseudoplumigaleata</name>
    <dbReference type="NCBI Taxonomy" id="1712513"/>
    <lineage>
        <taxon>Eukaryota</taxon>
        <taxon>Fungi</taxon>
        <taxon>Fungi incertae sedis</taxon>
        <taxon>Zoopagomycota</taxon>
        <taxon>Zoopagomycotina</taxon>
        <taxon>Zoopagomycetes</taxon>
        <taxon>Zoopagales</taxon>
        <taxon>Piptocephalidaceae</taxon>
        <taxon>Syncephalis</taxon>
    </lineage>
</organism>
<keyword evidence="15" id="KW-1185">Reference proteome</keyword>
<protein>
    <recommendedName>
        <fullName evidence="2">FAD synthase</fullName>
        <ecNumber evidence="2">2.7.7.2</ecNumber>
    </recommendedName>
    <alternativeName>
        <fullName evidence="10">FAD pyrophosphorylase</fullName>
    </alternativeName>
    <alternativeName>
        <fullName evidence="11">FMN adenylyltransferase</fullName>
    </alternativeName>
</protein>
<evidence type="ECO:0000259" key="13">
    <source>
        <dbReference type="Pfam" id="PF01507"/>
    </source>
</evidence>
<keyword evidence="9" id="KW-0067">ATP-binding</keyword>
<dbReference type="GO" id="GO:0003919">
    <property type="term" value="F:FMN adenylyltransferase activity"/>
    <property type="evidence" value="ECO:0007669"/>
    <property type="project" value="UniProtKB-EC"/>
</dbReference>
<evidence type="ECO:0000256" key="5">
    <source>
        <dbReference type="ARBA" id="ARBA00022679"/>
    </source>
</evidence>
<evidence type="ECO:0000313" key="14">
    <source>
        <dbReference type="EMBL" id="RKP27513.1"/>
    </source>
</evidence>
<dbReference type="AlphaFoldDB" id="A0A4P9Z4K5"/>
<evidence type="ECO:0000256" key="3">
    <source>
        <dbReference type="ARBA" id="ARBA00022630"/>
    </source>
</evidence>
<dbReference type="Gene3D" id="3.40.50.620">
    <property type="entry name" value="HUPs"/>
    <property type="match status" value="1"/>
</dbReference>
<dbReference type="EC" id="2.7.7.2" evidence="2"/>
<reference evidence="15" key="1">
    <citation type="journal article" date="2018" name="Nat. Microbiol.">
        <title>Leveraging single-cell genomics to expand the fungal tree of life.</title>
        <authorList>
            <person name="Ahrendt S.R."/>
            <person name="Quandt C.A."/>
            <person name="Ciobanu D."/>
            <person name="Clum A."/>
            <person name="Salamov A."/>
            <person name="Andreopoulos B."/>
            <person name="Cheng J.F."/>
            <person name="Woyke T."/>
            <person name="Pelin A."/>
            <person name="Henrissat B."/>
            <person name="Reynolds N.K."/>
            <person name="Benny G.L."/>
            <person name="Smith M.E."/>
            <person name="James T.Y."/>
            <person name="Grigoriev I.V."/>
        </authorList>
    </citation>
    <scope>NUCLEOTIDE SEQUENCE [LARGE SCALE GENOMIC DNA]</scope>
    <source>
        <strain evidence="15">Benny S71-1</strain>
    </source>
</reference>
<comment type="catalytic activity">
    <reaction evidence="12">
        <text>FMN + ATP + H(+) = FAD + diphosphate</text>
        <dbReference type="Rhea" id="RHEA:17237"/>
        <dbReference type="ChEBI" id="CHEBI:15378"/>
        <dbReference type="ChEBI" id="CHEBI:30616"/>
        <dbReference type="ChEBI" id="CHEBI:33019"/>
        <dbReference type="ChEBI" id="CHEBI:57692"/>
        <dbReference type="ChEBI" id="CHEBI:58210"/>
        <dbReference type="EC" id="2.7.7.2"/>
    </reaction>
</comment>
<dbReference type="InterPro" id="IPR002500">
    <property type="entry name" value="PAPS_reduct_dom"/>
</dbReference>
<dbReference type="PANTHER" id="PTHR23293:SF9">
    <property type="entry name" value="FAD SYNTHASE"/>
    <property type="match status" value="1"/>
</dbReference>
<feature type="non-terminal residue" evidence="14">
    <location>
        <position position="1"/>
    </location>
</feature>
<gene>
    <name evidence="14" type="ORF">SYNPS1DRAFT_12569</name>
</gene>
<evidence type="ECO:0000256" key="1">
    <source>
        <dbReference type="ARBA" id="ARBA00004726"/>
    </source>
</evidence>
<dbReference type="CDD" id="cd23948">
    <property type="entry name" value="FAD_synthase"/>
    <property type="match status" value="1"/>
</dbReference>
<sequence length="269" mass="29742">LPRSLPTISRSTALSLSLSLQHTHTTLTVVMSPSSQQYTLIATCRVAVAVQAALHIIEEAIARYGIDGVALSFNGGKDCTVLLHLWTAAVMRHLRKHPRPSTSTARVPALYVCAKDPFPEVDAFTEQCAEAYGVQLCRQPGPMRTALEQFGVAHPRVQAILVGTRRTDPYAEQLRAFEPTDPGWPTFMRVHPILDWSYADVWAYLRGCHVPYCVLYDYGYTSLDGMNNTRRNPALLKAATPEGGYHPAWMLTDETKERCGRQASSSASP</sequence>
<dbReference type="GO" id="GO:0006747">
    <property type="term" value="P:FAD biosynthetic process"/>
    <property type="evidence" value="ECO:0007669"/>
    <property type="project" value="TreeGrafter"/>
</dbReference>
<dbReference type="Pfam" id="PF01507">
    <property type="entry name" value="PAPS_reduct"/>
    <property type="match status" value="2"/>
</dbReference>
<feature type="domain" description="Phosphoadenosine phosphosulphate reductase" evidence="13">
    <location>
        <begin position="142"/>
        <end position="230"/>
    </location>
</feature>
<evidence type="ECO:0000256" key="10">
    <source>
        <dbReference type="ARBA" id="ARBA00031145"/>
    </source>
</evidence>
<evidence type="ECO:0000256" key="4">
    <source>
        <dbReference type="ARBA" id="ARBA00022643"/>
    </source>
</evidence>
<name>A0A4P9Z4K5_9FUNG</name>
<keyword evidence="4" id="KW-0288">FMN</keyword>
<feature type="domain" description="Phosphoadenosine phosphosulphate reductase" evidence="13">
    <location>
        <begin position="69"/>
        <end position="139"/>
    </location>
</feature>
<dbReference type="InterPro" id="IPR014729">
    <property type="entry name" value="Rossmann-like_a/b/a_fold"/>
</dbReference>
<evidence type="ECO:0000256" key="11">
    <source>
        <dbReference type="ARBA" id="ARBA00031871"/>
    </source>
</evidence>
<dbReference type="Proteomes" id="UP000278143">
    <property type="component" value="Unassembled WGS sequence"/>
</dbReference>
<dbReference type="OrthoDB" id="270728at2759"/>
<accession>A0A4P9Z4K5</accession>
<keyword evidence="6" id="KW-0548">Nucleotidyltransferase</keyword>
<evidence type="ECO:0000256" key="8">
    <source>
        <dbReference type="ARBA" id="ARBA00022827"/>
    </source>
</evidence>
<proteinExistence type="predicted"/>
<dbReference type="SUPFAM" id="SSF52402">
    <property type="entry name" value="Adenine nucleotide alpha hydrolases-like"/>
    <property type="match status" value="1"/>
</dbReference>
<keyword evidence="3" id="KW-0285">Flavoprotein</keyword>
<keyword evidence="8" id="KW-0274">FAD</keyword>
<keyword evidence="7" id="KW-0547">Nucleotide-binding</keyword>
<dbReference type="EMBL" id="KZ989194">
    <property type="protein sequence ID" value="RKP27513.1"/>
    <property type="molecule type" value="Genomic_DNA"/>
</dbReference>
<comment type="pathway">
    <text evidence="1">Cofactor biosynthesis; FAD biosynthesis; FAD from FMN: step 1/1.</text>
</comment>
<evidence type="ECO:0000256" key="9">
    <source>
        <dbReference type="ARBA" id="ARBA00022840"/>
    </source>
</evidence>
<evidence type="ECO:0000256" key="6">
    <source>
        <dbReference type="ARBA" id="ARBA00022695"/>
    </source>
</evidence>
<dbReference type="PANTHER" id="PTHR23293">
    <property type="entry name" value="FAD SYNTHETASE-RELATED FMN ADENYLYLTRANSFERASE"/>
    <property type="match status" value="1"/>
</dbReference>
<evidence type="ECO:0000313" key="15">
    <source>
        <dbReference type="Proteomes" id="UP000278143"/>
    </source>
</evidence>
<evidence type="ECO:0000256" key="7">
    <source>
        <dbReference type="ARBA" id="ARBA00022741"/>
    </source>
</evidence>